<evidence type="ECO:0000313" key="2">
    <source>
        <dbReference type="EMBL" id="CAD7647296.1"/>
    </source>
</evidence>
<feature type="compositionally biased region" description="Polar residues" evidence="1">
    <location>
        <begin position="1"/>
        <end position="14"/>
    </location>
</feature>
<feature type="non-terminal residue" evidence="2">
    <location>
        <position position="315"/>
    </location>
</feature>
<reference evidence="2" key="1">
    <citation type="submission" date="2020-11" db="EMBL/GenBank/DDBJ databases">
        <authorList>
            <person name="Tran Van P."/>
        </authorList>
    </citation>
    <scope>NUCLEOTIDE SEQUENCE</scope>
</reference>
<accession>A0A7R9QIX7</accession>
<feature type="region of interest" description="Disordered" evidence="1">
    <location>
        <begin position="293"/>
        <end position="315"/>
    </location>
</feature>
<feature type="region of interest" description="Disordered" evidence="1">
    <location>
        <begin position="79"/>
        <end position="112"/>
    </location>
</feature>
<organism evidence="2">
    <name type="scientific">Medioppia subpectinata</name>
    <dbReference type="NCBI Taxonomy" id="1979941"/>
    <lineage>
        <taxon>Eukaryota</taxon>
        <taxon>Metazoa</taxon>
        <taxon>Ecdysozoa</taxon>
        <taxon>Arthropoda</taxon>
        <taxon>Chelicerata</taxon>
        <taxon>Arachnida</taxon>
        <taxon>Acari</taxon>
        <taxon>Acariformes</taxon>
        <taxon>Sarcoptiformes</taxon>
        <taxon>Oribatida</taxon>
        <taxon>Brachypylina</taxon>
        <taxon>Oppioidea</taxon>
        <taxon>Oppiidae</taxon>
        <taxon>Medioppia</taxon>
    </lineage>
</organism>
<evidence type="ECO:0000256" key="1">
    <source>
        <dbReference type="SAM" id="MobiDB-lite"/>
    </source>
</evidence>
<sequence length="315" mass="36057">IGEQQSGLLYNNNDFRYKPSEQTRDPKQIRTPYNYRSQSQQEYKGDGFDGDYGSRKLSPVFKAQQSMKYEDSLEAKLKQKENAKQMYESKPEYDYDSSNSEPEDEDIKTDDNYNINQNKKTPYLAHNINNNQNRKNQLNGRGFVQKQEAISPYYYNRESGQSLPPYNAEPFDGWPNYYYKANANNWPQLAAAATQIQETIDGQSILNLYNGYRNQNKESVRSALYSPAYDLMADTQLKAASNPVPMQSMQNSKIYAPYATAGSTYQPINLFAGYGRDYSLVDLNGELYPAPLVSQKPPRQLHKPLHQSGGDLAEQ</sequence>
<feature type="non-terminal residue" evidence="2">
    <location>
        <position position="1"/>
    </location>
</feature>
<name>A0A7R9QIX7_9ACAR</name>
<keyword evidence="3" id="KW-1185">Reference proteome</keyword>
<dbReference type="AlphaFoldDB" id="A0A7R9QIX7"/>
<feature type="compositionally biased region" description="Basic and acidic residues" evidence="1">
    <location>
        <begin position="15"/>
        <end position="28"/>
    </location>
</feature>
<evidence type="ECO:0000313" key="3">
    <source>
        <dbReference type="Proteomes" id="UP000759131"/>
    </source>
</evidence>
<dbReference type="EMBL" id="CAJPIZ010039439">
    <property type="protein sequence ID" value="CAG2121432.1"/>
    <property type="molecule type" value="Genomic_DNA"/>
</dbReference>
<feature type="region of interest" description="Disordered" evidence="1">
    <location>
        <begin position="1"/>
        <end position="57"/>
    </location>
</feature>
<proteinExistence type="predicted"/>
<protein>
    <submittedName>
        <fullName evidence="2">Uncharacterized protein</fullName>
    </submittedName>
</protein>
<gene>
    <name evidence="2" type="ORF">OSB1V03_LOCUS21378</name>
</gene>
<dbReference type="Proteomes" id="UP000759131">
    <property type="component" value="Unassembled WGS sequence"/>
</dbReference>
<dbReference type="EMBL" id="OC894014">
    <property type="protein sequence ID" value="CAD7647296.1"/>
    <property type="molecule type" value="Genomic_DNA"/>
</dbReference>
<feature type="compositionally biased region" description="Basic and acidic residues" evidence="1">
    <location>
        <begin position="79"/>
        <end position="93"/>
    </location>
</feature>